<dbReference type="Proteomes" id="UP000275461">
    <property type="component" value="Unassembled WGS sequence"/>
</dbReference>
<dbReference type="InterPro" id="IPR031316">
    <property type="entry name" value="FlgM_C"/>
</dbReference>
<evidence type="ECO:0000256" key="1">
    <source>
        <dbReference type="ARBA" id="ARBA00005322"/>
    </source>
</evidence>
<keyword evidence="4" id="KW-1005">Bacterial flagellum biogenesis</keyword>
<dbReference type="NCBIfam" id="TIGR03824">
    <property type="entry name" value="FlgM_jcvi"/>
    <property type="match status" value="1"/>
</dbReference>
<evidence type="ECO:0000256" key="2">
    <source>
        <dbReference type="ARBA" id="ARBA00017823"/>
    </source>
</evidence>
<accession>A0A498C0Q1</accession>
<keyword evidence="3" id="KW-0678">Repressor</keyword>
<feature type="compositionally biased region" description="Polar residues" evidence="9">
    <location>
        <begin position="49"/>
        <end position="63"/>
    </location>
</feature>
<dbReference type="InterPro" id="IPR035890">
    <property type="entry name" value="Anti-sigma-28_factor_FlgM_sf"/>
</dbReference>
<evidence type="ECO:0000256" key="8">
    <source>
        <dbReference type="ARBA" id="ARBA00030117"/>
    </source>
</evidence>
<dbReference type="AlphaFoldDB" id="A0A498C0Q1"/>
<protein>
    <recommendedName>
        <fullName evidence="2">Negative regulator of flagellin synthesis</fullName>
    </recommendedName>
    <alternativeName>
        <fullName evidence="8">Anti-sigma-28 factor</fullName>
    </alternativeName>
</protein>
<dbReference type="EMBL" id="RCDA01000002">
    <property type="protein sequence ID" value="RLK48659.1"/>
    <property type="molecule type" value="Genomic_DNA"/>
</dbReference>
<comment type="caution">
    <text evidence="11">The sequence shown here is derived from an EMBL/GenBank/DDBJ whole genome shotgun (WGS) entry which is preliminary data.</text>
</comment>
<evidence type="ECO:0000256" key="6">
    <source>
        <dbReference type="ARBA" id="ARBA00023163"/>
    </source>
</evidence>
<evidence type="ECO:0000313" key="12">
    <source>
        <dbReference type="Proteomes" id="UP000275461"/>
    </source>
</evidence>
<dbReference type="RefSeq" id="WP_121442306.1">
    <property type="nucleotide sequence ID" value="NZ_RCDA01000002.1"/>
</dbReference>
<comment type="function">
    <text evidence="7">Responsible for the coupling of flagellin expression to flagellar assembly by preventing expression of the flagellin genes when a component of the middle class of proteins is defective. It negatively regulates flagellar genes by inhibiting the activity of FliA by directly binding to FliA.</text>
</comment>
<evidence type="ECO:0000256" key="9">
    <source>
        <dbReference type="SAM" id="MobiDB-lite"/>
    </source>
</evidence>
<dbReference type="InterPro" id="IPR007412">
    <property type="entry name" value="FlgM"/>
</dbReference>
<feature type="domain" description="Anti-sigma-28 factor FlgM C-terminal" evidence="10">
    <location>
        <begin position="53"/>
        <end position="98"/>
    </location>
</feature>
<comment type="similarity">
    <text evidence="1">Belongs to the FlgM family.</text>
</comment>
<evidence type="ECO:0000256" key="3">
    <source>
        <dbReference type="ARBA" id="ARBA00022491"/>
    </source>
</evidence>
<dbReference type="GO" id="GO:0044781">
    <property type="term" value="P:bacterial-type flagellum organization"/>
    <property type="evidence" value="ECO:0007669"/>
    <property type="project" value="UniProtKB-KW"/>
</dbReference>
<dbReference type="Pfam" id="PF04316">
    <property type="entry name" value="FlgM"/>
    <property type="match status" value="1"/>
</dbReference>
<keyword evidence="6" id="KW-0804">Transcription</keyword>
<keyword evidence="12" id="KW-1185">Reference proteome</keyword>
<organism evidence="11 12">
    <name type="scientific">Alkalispirillum mobile</name>
    <dbReference type="NCBI Taxonomy" id="85925"/>
    <lineage>
        <taxon>Bacteria</taxon>
        <taxon>Pseudomonadati</taxon>
        <taxon>Pseudomonadota</taxon>
        <taxon>Gammaproteobacteria</taxon>
        <taxon>Chromatiales</taxon>
        <taxon>Ectothiorhodospiraceae</taxon>
        <taxon>Alkalispirillum</taxon>
    </lineage>
</organism>
<name>A0A498C0Q1_9GAMM</name>
<keyword evidence="5" id="KW-0805">Transcription regulation</keyword>
<feature type="region of interest" description="Disordered" evidence="9">
    <location>
        <begin position="1"/>
        <end position="70"/>
    </location>
</feature>
<evidence type="ECO:0000259" key="10">
    <source>
        <dbReference type="Pfam" id="PF04316"/>
    </source>
</evidence>
<dbReference type="SUPFAM" id="SSF101498">
    <property type="entry name" value="Anti-sigma factor FlgM"/>
    <property type="match status" value="1"/>
</dbReference>
<reference evidence="11 12" key="1">
    <citation type="submission" date="2018-10" db="EMBL/GenBank/DDBJ databases">
        <title>Genomic Encyclopedia of Type Strains, Phase IV (KMG-IV): sequencing the most valuable type-strain genomes for metagenomic binning, comparative biology and taxonomic classification.</title>
        <authorList>
            <person name="Goeker M."/>
        </authorList>
    </citation>
    <scope>NUCLEOTIDE SEQUENCE [LARGE SCALE GENOMIC DNA]</scope>
    <source>
        <strain evidence="11 12">DSM 12769</strain>
    </source>
</reference>
<dbReference type="GO" id="GO:0045892">
    <property type="term" value="P:negative regulation of DNA-templated transcription"/>
    <property type="evidence" value="ECO:0007669"/>
    <property type="project" value="InterPro"/>
</dbReference>
<gene>
    <name evidence="11" type="ORF">DFR31_1770</name>
</gene>
<evidence type="ECO:0000256" key="4">
    <source>
        <dbReference type="ARBA" id="ARBA00022795"/>
    </source>
</evidence>
<evidence type="ECO:0000256" key="5">
    <source>
        <dbReference type="ARBA" id="ARBA00023015"/>
    </source>
</evidence>
<proteinExistence type="inferred from homology"/>
<evidence type="ECO:0000256" key="7">
    <source>
        <dbReference type="ARBA" id="ARBA00024739"/>
    </source>
</evidence>
<evidence type="ECO:0000313" key="11">
    <source>
        <dbReference type="EMBL" id="RLK48659.1"/>
    </source>
</evidence>
<dbReference type="OrthoDB" id="5738369at2"/>
<sequence>MTDPINNGNRLPGSPGLNPGGAGKAGNASRQEGAADRPATADNRGADQANVSDRLQAVRQQIDATPEVNQERVEALKERIANGEYPVDADKIASRMVELESLLQR</sequence>